<feature type="transmembrane region" description="Helical" evidence="1">
    <location>
        <begin position="261"/>
        <end position="280"/>
    </location>
</feature>
<dbReference type="AlphaFoldDB" id="A0A2B7WXC5"/>
<keyword evidence="1" id="KW-0472">Membrane</keyword>
<dbReference type="Gene3D" id="3.60.21.10">
    <property type="match status" value="1"/>
</dbReference>
<dbReference type="CDD" id="cd07379">
    <property type="entry name" value="MPP_239FB"/>
    <property type="match status" value="1"/>
</dbReference>
<keyword evidence="1" id="KW-0812">Transmembrane</keyword>
<organism evidence="3 4">
    <name type="scientific">Helicocarpus griseus UAMH5409</name>
    <dbReference type="NCBI Taxonomy" id="1447875"/>
    <lineage>
        <taxon>Eukaryota</taxon>
        <taxon>Fungi</taxon>
        <taxon>Dikarya</taxon>
        <taxon>Ascomycota</taxon>
        <taxon>Pezizomycotina</taxon>
        <taxon>Eurotiomycetes</taxon>
        <taxon>Eurotiomycetidae</taxon>
        <taxon>Onygenales</taxon>
        <taxon>Ajellomycetaceae</taxon>
        <taxon>Helicocarpus</taxon>
    </lineage>
</organism>
<dbReference type="PANTHER" id="PTHR12905:SF18">
    <property type="entry name" value="ESTER HYDROLASE, PUTATIVE (AFU_ORTHOLOGUE AFUA_4G03130)-RELATED"/>
    <property type="match status" value="1"/>
</dbReference>
<feature type="domain" description="Calcineurin-like phosphoesterase" evidence="2">
    <location>
        <begin position="50"/>
        <end position="235"/>
    </location>
</feature>
<evidence type="ECO:0000313" key="3">
    <source>
        <dbReference type="EMBL" id="PGH01227.1"/>
    </source>
</evidence>
<dbReference type="GO" id="GO:0016787">
    <property type="term" value="F:hydrolase activity"/>
    <property type="evidence" value="ECO:0007669"/>
    <property type="project" value="InterPro"/>
</dbReference>
<sequence>MNSHLLPYPYNQIARPPLIRCRRLGEFFYKTYIRFQPSPVSPLIANGIKVVCISDTHNSTPEVPDGDLLIHAGDLTKDGTYTELQAQLDWLTSLPHPHKVVVGGNHDLVLDPSFAQRFPLRLPHDHYKSPPPLTRLKWGDITYLQDNSVTLDFEVQGRKLKIYGSPRTPELGIWVFQYPAIRDVWTNQIPDDADVVVTHGPPVLYRNSDRKGDGYLLKELRRVKPRLAVFGHVHDGYGEDELVHDGVQNARDEVVLDRSGMYALVRMGFWIVLMWFGFLFRFHRAPVTRLVNAAVTPGKRNMGEKRAIVLEL</sequence>
<dbReference type="InterPro" id="IPR029052">
    <property type="entry name" value="Metallo-depent_PP-like"/>
</dbReference>
<evidence type="ECO:0000259" key="2">
    <source>
        <dbReference type="Pfam" id="PF00149"/>
    </source>
</evidence>
<keyword evidence="4" id="KW-1185">Reference proteome</keyword>
<reference evidence="3 4" key="1">
    <citation type="submission" date="2017-10" db="EMBL/GenBank/DDBJ databases">
        <title>Comparative genomics in systemic dimorphic fungi from Ajellomycetaceae.</title>
        <authorList>
            <person name="Munoz J.F."/>
            <person name="Mcewen J.G."/>
            <person name="Clay O.K."/>
            <person name="Cuomo C.A."/>
        </authorList>
    </citation>
    <scope>NUCLEOTIDE SEQUENCE [LARGE SCALE GENOMIC DNA]</scope>
    <source>
        <strain evidence="3 4">UAMH5409</strain>
    </source>
</reference>
<proteinExistence type="predicted"/>
<comment type="caution">
    <text evidence="3">The sequence shown here is derived from an EMBL/GenBank/DDBJ whole genome shotgun (WGS) entry which is preliminary data.</text>
</comment>
<evidence type="ECO:0000256" key="1">
    <source>
        <dbReference type="SAM" id="Phobius"/>
    </source>
</evidence>
<evidence type="ECO:0000313" key="4">
    <source>
        <dbReference type="Proteomes" id="UP000223968"/>
    </source>
</evidence>
<dbReference type="InterPro" id="IPR051693">
    <property type="entry name" value="UPF0046_metallophosphoest"/>
</dbReference>
<dbReference type="InterPro" id="IPR004843">
    <property type="entry name" value="Calcineurin-like_PHP"/>
</dbReference>
<dbReference type="PANTHER" id="PTHR12905">
    <property type="entry name" value="METALLOPHOSPHOESTERASE"/>
    <property type="match status" value="1"/>
</dbReference>
<dbReference type="EMBL" id="PDNB01000175">
    <property type="protein sequence ID" value="PGH01227.1"/>
    <property type="molecule type" value="Genomic_DNA"/>
</dbReference>
<accession>A0A2B7WXC5</accession>
<dbReference type="Pfam" id="PF00149">
    <property type="entry name" value="Metallophos"/>
    <property type="match status" value="1"/>
</dbReference>
<protein>
    <recommendedName>
        <fullName evidence="2">Calcineurin-like phosphoesterase domain-containing protein</fullName>
    </recommendedName>
</protein>
<dbReference type="SUPFAM" id="SSF56300">
    <property type="entry name" value="Metallo-dependent phosphatases"/>
    <property type="match status" value="1"/>
</dbReference>
<name>A0A2B7WXC5_9EURO</name>
<gene>
    <name evidence="3" type="ORF">AJ79_07999</name>
</gene>
<dbReference type="Proteomes" id="UP000223968">
    <property type="component" value="Unassembled WGS sequence"/>
</dbReference>
<dbReference type="OrthoDB" id="630188at2759"/>
<keyword evidence="1" id="KW-1133">Transmembrane helix</keyword>